<dbReference type="EMBL" id="SJPF01000002">
    <property type="protein sequence ID" value="TWT34170.1"/>
    <property type="molecule type" value="Genomic_DNA"/>
</dbReference>
<dbReference type="Proteomes" id="UP000318878">
    <property type="component" value="Unassembled WGS sequence"/>
</dbReference>
<reference evidence="1 2" key="1">
    <citation type="submission" date="2019-02" db="EMBL/GenBank/DDBJ databases">
        <title>Deep-cultivation of Planctomycetes and their phenomic and genomic characterization uncovers novel biology.</title>
        <authorList>
            <person name="Wiegand S."/>
            <person name="Jogler M."/>
            <person name="Boedeker C."/>
            <person name="Pinto D."/>
            <person name="Vollmers J."/>
            <person name="Rivas-Marin E."/>
            <person name="Kohn T."/>
            <person name="Peeters S.H."/>
            <person name="Heuer A."/>
            <person name="Rast P."/>
            <person name="Oberbeckmann S."/>
            <person name="Bunk B."/>
            <person name="Jeske O."/>
            <person name="Meyerdierks A."/>
            <person name="Storesund J.E."/>
            <person name="Kallscheuer N."/>
            <person name="Luecker S."/>
            <person name="Lage O.M."/>
            <person name="Pohl T."/>
            <person name="Merkel B.J."/>
            <person name="Hornburger P."/>
            <person name="Mueller R.-W."/>
            <person name="Bruemmer F."/>
            <person name="Labrenz M."/>
            <person name="Spormann A.M."/>
            <person name="Op Den Camp H."/>
            <person name="Overmann J."/>
            <person name="Amann R."/>
            <person name="Jetten M.S.M."/>
            <person name="Mascher T."/>
            <person name="Medema M.H."/>
            <person name="Devos D.P."/>
            <person name="Kaster A.-K."/>
            <person name="Ovreas L."/>
            <person name="Rohde M."/>
            <person name="Galperin M.Y."/>
            <person name="Jogler C."/>
        </authorList>
    </citation>
    <scope>NUCLEOTIDE SEQUENCE [LARGE SCALE GENOMIC DNA]</scope>
    <source>
        <strain evidence="1 2">Enr8</strain>
    </source>
</reference>
<comment type="caution">
    <text evidence="1">The sequence shown here is derived from an EMBL/GenBank/DDBJ whole genome shotgun (WGS) entry which is preliminary data.</text>
</comment>
<organism evidence="1 2">
    <name type="scientific">Blastopirellula retiformator</name>
    <dbReference type="NCBI Taxonomy" id="2527970"/>
    <lineage>
        <taxon>Bacteria</taxon>
        <taxon>Pseudomonadati</taxon>
        <taxon>Planctomycetota</taxon>
        <taxon>Planctomycetia</taxon>
        <taxon>Pirellulales</taxon>
        <taxon>Pirellulaceae</taxon>
        <taxon>Blastopirellula</taxon>
    </lineage>
</organism>
<dbReference type="AlphaFoldDB" id="A0A5C5V7X3"/>
<evidence type="ECO:0000313" key="1">
    <source>
        <dbReference type="EMBL" id="TWT34170.1"/>
    </source>
</evidence>
<protein>
    <submittedName>
        <fullName evidence="1">Uncharacterized protein</fullName>
    </submittedName>
</protein>
<dbReference type="RefSeq" id="WP_146430161.1">
    <property type="nucleotide sequence ID" value="NZ_SJPF01000002.1"/>
</dbReference>
<keyword evidence="2" id="KW-1185">Reference proteome</keyword>
<gene>
    <name evidence="1" type="ORF">Enr8_15640</name>
</gene>
<dbReference type="OrthoDB" id="274940at2"/>
<name>A0A5C5V7X3_9BACT</name>
<sequence length="330" mass="36257">MDRHSSLWASIRCVSPLAILLALSSVAIVRAEQPTAAGKTVVDVMTLANQLTSDIDTLRFHMGKPRNTAPPVDVANVQPREVYVQALALRRNTNRLRFEFARDRSTVATKPNEPMNYDATCRLIVAAHSDIQHVMDAFEIPHSPPLEPAHAVDANEALRTIVQANRQLNLLLKQRVPPADVFERVTVGVGYAAELLKNVSDPEPIPVTPQFVAGKKPADVYRRLLHCFAHVKAIAEANGVAVMDFYVQESDLASVEPSDVSHLASLLVSELAYLHSLSPQPRQPHPVYSAGDKFPAHVFQRGGILEIQLQRLHEATKSGKVLVARQEAAP</sequence>
<proteinExistence type="predicted"/>
<accession>A0A5C5V7X3</accession>
<evidence type="ECO:0000313" key="2">
    <source>
        <dbReference type="Proteomes" id="UP000318878"/>
    </source>
</evidence>